<feature type="domain" description="CobW C-terminal" evidence="7">
    <location>
        <begin position="235"/>
        <end position="327"/>
    </location>
</feature>
<sequence>MASTAIPVILLTGFLGSGKTSLLRRLIRQPEFAQCAVVINEFGDIGLDQALVSDQSDDRDIQLLDSGCLCCMASTSIQDTLASLYYRRLREEIPWFDTVLIETSGLAEPGPIVNALYGDDTLNRKFRLAGIVTTFDAGFGKSQVDAYREAKLQLMMADVIVITKGDVHGAVDELSTQLGAMHPTARIITNQLDDAVLARTIRQTDEYRPANERTPVAAAPPPALPALRHVLAYGIYSVSVRIPEPVSWEMWAGFVRHVQRDFGDALLRFKGILAFHGEPRPMAVHGIHHLFSPPVPVDAAGDTIGSVVFIVRELERERIDAAVTHLLSFP</sequence>
<keyword evidence="9" id="KW-1185">Reference proteome</keyword>
<evidence type="ECO:0000256" key="4">
    <source>
        <dbReference type="ARBA" id="ARBA00034320"/>
    </source>
</evidence>
<evidence type="ECO:0000256" key="1">
    <source>
        <dbReference type="ARBA" id="ARBA00022741"/>
    </source>
</evidence>
<evidence type="ECO:0000313" key="9">
    <source>
        <dbReference type="Proteomes" id="UP001232156"/>
    </source>
</evidence>
<dbReference type="SMART" id="SM00833">
    <property type="entry name" value="CobW_C"/>
    <property type="match status" value="1"/>
</dbReference>
<evidence type="ECO:0000259" key="7">
    <source>
        <dbReference type="SMART" id="SM00833"/>
    </source>
</evidence>
<keyword evidence="1" id="KW-0547">Nucleotide-binding</keyword>
<evidence type="ECO:0000256" key="3">
    <source>
        <dbReference type="ARBA" id="ARBA00023186"/>
    </source>
</evidence>
<accession>A0ABU1D9E3</accession>
<dbReference type="Pfam" id="PF07683">
    <property type="entry name" value="CobW_C"/>
    <property type="match status" value="1"/>
</dbReference>
<comment type="function">
    <text evidence="5">Zinc chaperone that directly transfers zinc cofactor to target proteins, thereby activating them. Zinc is transferred from the CXCC motif in the GTPase domain to the zinc binding site in target proteins in a process requiring GTP hydrolysis.</text>
</comment>
<keyword evidence="3" id="KW-0143">Chaperone</keyword>
<dbReference type="InterPro" id="IPR027417">
    <property type="entry name" value="P-loop_NTPase"/>
</dbReference>
<comment type="caution">
    <text evidence="8">The sequence shown here is derived from an EMBL/GenBank/DDBJ whole genome shotgun (WGS) entry which is preliminary data.</text>
</comment>
<dbReference type="SUPFAM" id="SSF52540">
    <property type="entry name" value="P-loop containing nucleoside triphosphate hydrolases"/>
    <property type="match status" value="1"/>
</dbReference>
<name>A0ABU1D9E3_9BURK</name>
<dbReference type="InterPro" id="IPR011629">
    <property type="entry name" value="CobW-like_C"/>
</dbReference>
<evidence type="ECO:0000313" key="8">
    <source>
        <dbReference type="EMBL" id="MDR4127055.1"/>
    </source>
</evidence>
<dbReference type="Proteomes" id="UP001232156">
    <property type="component" value="Unassembled WGS sequence"/>
</dbReference>
<dbReference type="InterPro" id="IPR036627">
    <property type="entry name" value="CobW-likC_sf"/>
</dbReference>
<dbReference type="InterPro" id="IPR003495">
    <property type="entry name" value="CobW/HypB/UreG_nucleotide-bd"/>
</dbReference>
<comment type="similarity">
    <text evidence="4">Belongs to the SIMIBI class G3E GTPase family. ZNG1 subfamily.</text>
</comment>
<dbReference type="Gene3D" id="3.40.50.300">
    <property type="entry name" value="P-loop containing nucleotide triphosphate hydrolases"/>
    <property type="match status" value="1"/>
</dbReference>
<dbReference type="RefSeq" id="WP_347287617.1">
    <property type="nucleotide sequence ID" value="NZ_JAUZQE010000051.1"/>
</dbReference>
<evidence type="ECO:0000256" key="2">
    <source>
        <dbReference type="ARBA" id="ARBA00022801"/>
    </source>
</evidence>
<reference evidence="8 9" key="1">
    <citation type="submission" date="2023-08" db="EMBL/GenBank/DDBJ databases">
        <title>Alcaligenaceae gen. nov., a novel taxon isolated from the sludge of Yixing Pesticide Factory.</title>
        <authorList>
            <person name="Ruan L."/>
        </authorList>
    </citation>
    <scope>NUCLEOTIDE SEQUENCE [LARGE SCALE GENOMIC DNA]</scope>
    <source>
        <strain evidence="8 9">LG-2</strain>
    </source>
</reference>
<comment type="catalytic activity">
    <reaction evidence="6">
        <text>GTP + H2O = GDP + phosphate + H(+)</text>
        <dbReference type="Rhea" id="RHEA:19669"/>
        <dbReference type="ChEBI" id="CHEBI:15377"/>
        <dbReference type="ChEBI" id="CHEBI:15378"/>
        <dbReference type="ChEBI" id="CHEBI:37565"/>
        <dbReference type="ChEBI" id="CHEBI:43474"/>
        <dbReference type="ChEBI" id="CHEBI:58189"/>
    </reaction>
    <physiologicalReaction direction="left-to-right" evidence="6">
        <dbReference type="Rhea" id="RHEA:19670"/>
    </physiologicalReaction>
</comment>
<evidence type="ECO:0000256" key="5">
    <source>
        <dbReference type="ARBA" id="ARBA00045658"/>
    </source>
</evidence>
<proteinExistence type="inferred from homology"/>
<dbReference type="CDD" id="cd03112">
    <property type="entry name" value="CobW-like"/>
    <property type="match status" value="1"/>
</dbReference>
<evidence type="ECO:0000256" key="6">
    <source>
        <dbReference type="ARBA" id="ARBA00049117"/>
    </source>
</evidence>
<gene>
    <name evidence="8" type="ORF">Q8947_13830</name>
</gene>
<dbReference type="Gene3D" id="3.30.1220.10">
    <property type="entry name" value="CobW-like, C-terminal domain"/>
    <property type="match status" value="1"/>
</dbReference>
<dbReference type="PANTHER" id="PTHR13748:SF62">
    <property type="entry name" value="COBW DOMAIN-CONTAINING PROTEIN"/>
    <property type="match status" value="1"/>
</dbReference>
<dbReference type="InterPro" id="IPR051316">
    <property type="entry name" value="Zinc-reg_GTPase_activator"/>
</dbReference>
<dbReference type="SUPFAM" id="SSF90002">
    <property type="entry name" value="Hypothetical protein YjiA, C-terminal domain"/>
    <property type="match status" value="1"/>
</dbReference>
<dbReference type="EMBL" id="JAUZQE010000051">
    <property type="protein sequence ID" value="MDR4127055.1"/>
    <property type="molecule type" value="Genomic_DNA"/>
</dbReference>
<keyword evidence="2" id="KW-0378">Hydrolase</keyword>
<organism evidence="8 9">
    <name type="scientific">Yanghanlia caeni</name>
    <dbReference type="NCBI Taxonomy" id="3064283"/>
    <lineage>
        <taxon>Bacteria</taxon>
        <taxon>Pseudomonadati</taxon>
        <taxon>Pseudomonadota</taxon>
        <taxon>Betaproteobacteria</taxon>
        <taxon>Burkholderiales</taxon>
        <taxon>Alcaligenaceae</taxon>
        <taxon>Yanghanlia</taxon>
    </lineage>
</organism>
<dbReference type="Pfam" id="PF02492">
    <property type="entry name" value="cobW"/>
    <property type="match status" value="1"/>
</dbReference>
<protein>
    <submittedName>
        <fullName evidence="8">GTP-binding protein</fullName>
    </submittedName>
</protein>
<dbReference type="PANTHER" id="PTHR13748">
    <property type="entry name" value="COBW-RELATED"/>
    <property type="match status" value="1"/>
</dbReference>